<dbReference type="NCBIfam" id="TIGR02432">
    <property type="entry name" value="lysidine_TilS_N"/>
    <property type="match status" value="1"/>
</dbReference>
<dbReference type="SMART" id="SM00977">
    <property type="entry name" value="TilS_C"/>
    <property type="match status" value="1"/>
</dbReference>
<evidence type="ECO:0000313" key="10">
    <source>
        <dbReference type="EMBL" id="PND39597.1"/>
    </source>
</evidence>
<sequence length="444" mass="48308">MAVAFSGGRDSTALLHCVARQAQVLNRTLEAPVQVLALHVHHGLSSQADAWVQHGQTLCREWAAQGLPVEFRHQRLAGEPAAGQSIEAWAREGRYAALAEMAIEAGATLILMAHHRRDQAETLLLQALRGGGVAGLAGMPRLQQRGGNADLVWARPWLQQGRETIEAYVESQGLSFVEDESNSDPRYSRNRLRMQVWPALAEAFPAAERSLALGAQWAQQALALQREMAEQDLPGLLSPQGLHLPGLRALSPARASNALRAWLLQQTGQVASARRVTELLAREDVESTLSWPCGPGVLHLYREHLSWQPALQAGAPIGEAKLLDLSRPGVYPQPDWSGAWEVVAASDGGVLAESMAQVCMRARQGGEQFQRQPRAVARSLKKAYQSAALPAWHREGPLLLKADTQQVLFAPGLGLDARSWAPPGVPQLQLRWLRLGESEPAPDA</sequence>
<keyword evidence="4 8" id="KW-0819">tRNA processing</keyword>
<dbReference type="GO" id="GO:0032267">
    <property type="term" value="F:tRNA(Ile)-lysidine synthase activity"/>
    <property type="evidence" value="ECO:0007669"/>
    <property type="project" value="UniProtKB-EC"/>
</dbReference>
<gene>
    <name evidence="8 10" type="primary">tilS</name>
    <name evidence="10" type="ORF">C1O66_06655</name>
</gene>
<evidence type="ECO:0000256" key="3">
    <source>
        <dbReference type="ARBA" id="ARBA00022598"/>
    </source>
</evidence>
<keyword evidence="11" id="KW-1185">Reference proteome</keyword>
<keyword evidence="5 8" id="KW-0547">Nucleotide-binding</keyword>
<evidence type="ECO:0000259" key="9">
    <source>
        <dbReference type="SMART" id="SM00977"/>
    </source>
</evidence>
<comment type="function">
    <text evidence="8">Ligates lysine onto the cytidine present at position 34 of the AUA codon-specific tRNA(Ile) that contains the anticodon CAU, in an ATP-dependent manner. Cytidine is converted to lysidine, thus changing the amino acid specificity of the tRNA from methionine to isoleucine.</text>
</comment>
<organism evidence="10 11">
    <name type="scientific">Kinneretia aquatilis</name>
    <dbReference type="NCBI Taxonomy" id="2070761"/>
    <lineage>
        <taxon>Bacteria</taxon>
        <taxon>Pseudomonadati</taxon>
        <taxon>Pseudomonadota</taxon>
        <taxon>Betaproteobacteria</taxon>
        <taxon>Burkholderiales</taxon>
        <taxon>Sphaerotilaceae</taxon>
        <taxon>Roseateles</taxon>
    </lineage>
</organism>
<evidence type="ECO:0000256" key="4">
    <source>
        <dbReference type="ARBA" id="ARBA00022694"/>
    </source>
</evidence>
<feature type="binding site" evidence="8">
    <location>
        <begin position="6"/>
        <end position="11"/>
    </location>
    <ligand>
        <name>ATP</name>
        <dbReference type="ChEBI" id="CHEBI:30616"/>
    </ligand>
</feature>
<dbReference type="InterPro" id="IPR012795">
    <property type="entry name" value="tRNA_Ile_lys_synt_N"/>
</dbReference>
<evidence type="ECO:0000256" key="5">
    <source>
        <dbReference type="ARBA" id="ARBA00022741"/>
    </source>
</evidence>
<dbReference type="PANTHER" id="PTHR43033">
    <property type="entry name" value="TRNA(ILE)-LYSIDINE SYNTHASE-RELATED"/>
    <property type="match status" value="1"/>
</dbReference>
<comment type="caution">
    <text evidence="10">The sequence shown here is derived from an EMBL/GenBank/DDBJ whole genome shotgun (WGS) entry which is preliminary data.</text>
</comment>
<dbReference type="Gene3D" id="1.20.59.20">
    <property type="match status" value="1"/>
</dbReference>
<dbReference type="GO" id="GO:0006400">
    <property type="term" value="P:tRNA modification"/>
    <property type="evidence" value="ECO:0007669"/>
    <property type="project" value="UniProtKB-UniRule"/>
</dbReference>
<dbReference type="GO" id="GO:0005737">
    <property type="term" value="C:cytoplasm"/>
    <property type="evidence" value="ECO:0007669"/>
    <property type="project" value="UniProtKB-SubCell"/>
</dbReference>
<comment type="catalytic activity">
    <reaction evidence="7 8">
        <text>cytidine(34) in tRNA(Ile2) + L-lysine + ATP = lysidine(34) in tRNA(Ile2) + AMP + diphosphate + H(+)</text>
        <dbReference type="Rhea" id="RHEA:43744"/>
        <dbReference type="Rhea" id="RHEA-COMP:10625"/>
        <dbReference type="Rhea" id="RHEA-COMP:10670"/>
        <dbReference type="ChEBI" id="CHEBI:15378"/>
        <dbReference type="ChEBI" id="CHEBI:30616"/>
        <dbReference type="ChEBI" id="CHEBI:32551"/>
        <dbReference type="ChEBI" id="CHEBI:33019"/>
        <dbReference type="ChEBI" id="CHEBI:82748"/>
        <dbReference type="ChEBI" id="CHEBI:83665"/>
        <dbReference type="ChEBI" id="CHEBI:456215"/>
        <dbReference type="EC" id="6.3.4.19"/>
    </reaction>
</comment>
<dbReference type="GO" id="GO:0005524">
    <property type="term" value="F:ATP binding"/>
    <property type="evidence" value="ECO:0007669"/>
    <property type="project" value="UniProtKB-UniRule"/>
</dbReference>
<dbReference type="EC" id="6.3.4.19" evidence="8"/>
<dbReference type="InterPro" id="IPR014729">
    <property type="entry name" value="Rossmann-like_a/b/a_fold"/>
</dbReference>
<dbReference type="InterPro" id="IPR012094">
    <property type="entry name" value="tRNA_Ile_lys_synt"/>
</dbReference>
<comment type="subcellular location">
    <subcellularLocation>
        <location evidence="1 8">Cytoplasm</location>
    </subcellularLocation>
</comment>
<comment type="domain">
    <text evidence="8">The N-terminal region contains the highly conserved SGGXDS motif, predicted to be a P-loop motif involved in ATP binding.</text>
</comment>
<dbReference type="Gene3D" id="3.40.50.620">
    <property type="entry name" value="HUPs"/>
    <property type="match status" value="1"/>
</dbReference>
<dbReference type="OrthoDB" id="9807403at2"/>
<keyword evidence="3 8" id="KW-0436">Ligase</keyword>
<dbReference type="SUPFAM" id="SSF82829">
    <property type="entry name" value="MesJ substrate recognition domain-like"/>
    <property type="match status" value="1"/>
</dbReference>
<evidence type="ECO:0000313" key="11">
    <source>
        <dbReference type="Proteomes" id="UP000235916"/>
    </source>
</evidence>
<keyword evidence="6 8" id="KW-0067">ATP-binding</keyword>
<evidence type="ECO:0000256" key="1">
    <source>
        <dbReference type="ARBA" id="ARBA00004496"/>
    </source>
</evidence>
<dbReference type="CDD" id="cd01992">
    <property type="entry name" value="TilS_N"/>
    <property type="match status" value="1"/>
</dbReference>
<dbReference type="AlphaFoldDB" id="A0A2N8L1Q2"/>
<feature type="domain" description="Lysidine-tRNA(Ile) synthetase C-terminal" evidence="9">
    <location>
        <begin position="358"/>
        <end position="432"/>
    </location>
</feature>
<protein>
    <recommendedName>
        <fullName evidence="8">tRNA(Ile)-lysidine synthase</fullName>
        <ecNumber evidence="8">6.3.4.19</ecNumber>
    </recommendedName>
    <alternativeName>
        <fullName evidence="8">tRNA(Ile)-2-lysyl-cytidine synthase</fullName>
    </alternativeName>
    <alternativeName>
        <fullName evidence="8">tRNA(Ile)-lysidine synthetase</fullName>
    </alternativeName>
</protein>
<evidence type="ECO:0000256" key="8">
    <source>
        <dbReference type="HAMAP-Rule" id="MF_01161"/>
    </source>
</evidence>
<evidence type="ECO:0000256" key="7">
    <source>
        <dbReference type="ARBA" id="ARBA00048539"/>
    </source>
</evidence>
<comment type="similarity">
    <text evidence="8">Belongs to the tRNA(Ile)-lysidine synthase family.</text>
</comment>
<dbReference type="SUPFAM" id="SSF52402">
    <property type="entry name" value="Adenine nucleotide alpha hydrolases-like"/>
    <property type="match status" value="1"/>
</dbReference>
<dbReference type="HAMAP" id="MF_01161">
    <property type="entry name" value="tRNA_Ile_lys_synt"/>
    <property type="match status" value="1"/>
</dbReference>
<evidence type="ECO:0000256" key="2">
    <source>
        <dbReference type="ARBA" id="ARBA00022490"/>
    </source>
</evidence>
<dbReference type="InterPro" id="IPR015262">
    <property type="entry name" value="tRNA_Ile_lys_synt_subst-bd"/>
</dbReference>
<dbReference type="SUPFAM" id="SSF56037">
    <property type="entry name" value="PheT/TilS domain"/>
    <property type="match status" value="1"/>
</dbReference>
<reference evidence="10 11" key="1">
    <citation type="submission" date="2018-01" db="EMBL/GenBank/DDBJ databases">
        <title>Draft genome sequence of Paucibacter aquatile CR182 isolated from freshwater of the Nakdong River.</title>
        <authorList>
            <person name="Choi A."/>
            <person name="Chung E.J."/>
        </authorList>
    </citation>
    <scope>NUCLEOTIDE SEQUENCE [LARGE SCALE GENOMIC DNA]</scope>
    <source>
        <strain evidence="10 11">CR182</strain>
    </source>
</reference>
<dbReference type="NCBIfam" id="TIGR02433">
    <property type="entry name" value="lysidine_TilS_C"/>
    <property type="match status" value="1"/>
</dbReference>
<dbReference type="Pfam" id="PF09179">
    <property type="entry name" value="TilS"/>
    <property type="match status" value="1"/>
</dbReference>
<dbReference type="Proteomes" id="UP000235916">
    <property type="component" value="Unassembled WGS sequence"/>
</dbReference>
<accession>A0A2N8L1Q2</accession>
<dbReference type="PANTHER" id="PTHR43033:SF1">
    <property type="entry name" value="TRNA(ILE)-LYSIDINE SYNTHASE-RELATED"/>
    <property type="match status" value="1"/>
</dbReference>
<dbReference type="InterPro" id="IPR011063">
    <property type="entry name" value="TilS/TtcA_N"/>
</dbReference>
<keyword evidence="2 8" id="KW-0963">Cytoplasm</keyword>
<evidence type="ECO:0000256" key="6">
    <source>
        <dbReference type="ARBA" id="ARBA00022840"/>
    </source>
</evidence>
<proteinExistence type="inferred from homology"/>
<dbReference type="Pfam" id="PF11734">
    <property type="entry name" value="TilS_C"/>
    <property type="match status" value="1"/>
</dbReference>
<dbReference type="InterPro" id="IPR012796">
    <property type="entry name" value="Lysidine-tRNA-synth_C"/>
</dbReference>
<dbReference type="Pfam" id="PF01171">
    <property type="entry name" value="ATP_bind_3"/>
    <property type="match status" value="1"/>
</dbReference>
<name>A0A2N8L1Q2_9BURK</name>
<dbReference type="EMBL" id="POSP01000003">
    <property type="protein sequence ID" value="PND39597.1"/>
    <property type="molecule type" value="Genomic_DNA"/>
</dbReference>